<dbReference type="AlphaFoldDB" id="A0A0D2N9H5"/>
<feature type="compositionally biased region" description="Polar residues" evidence="1">
    <location>
        <begin position="240"/>
        <end position="264"/>
    </location>
</feature>
<feature type="compositionally biased region" description="Low complexity" evidence="1">
    <location>
        <begin position="268"/>
        <end position="278"/>
    </location>
</feature>
<name>A0A0D2N9H5_HYPSF</name>
<evidence type="ECO:0000256" key="1">
    <source>
        <dbReference type="SAM" id="MobiDB-lite"/>
    </source>
</evidence>
<feature type="compositionally biased region" description="Polar residues" evidence="1">
    <location>
        <begin position="144"/>
        <end position="155"/>
    </location>
</feature>
<organism evidence="2 3">
    <name type="scientific">Hypholoma sublateritium (strain FD-334 SS-4)</name>
    <dbReference type="NCBI Taxonomy" id="945553"/>
    <lineage>
        <taxon>Eukaryota</taxon>
        <taxon>Fungi</taxon>
        <taxon>Dikarya</taxon>
        <taxon>Basidiomycota</taxon>
        <taxon>Agaricomycotina</taxon>
        <taxon>Agaricomycetes</taxon>
        <taxon>Agaricomycetidae</taxon>
        <taxon>Agaricales</taxon>
        <taxon>Agaricineae</taxon>
        <taxon>Strophariaceae</taxon>
        <taxon>Hypholoma</taxon>
    </lineage>
</organism>
<dbReference type="EMBL" id="KN817636">
    <property type="protein sequence ID" value="KJA15754.1"/>
    <property type="molecule type" value="Genomic_DNA"/>
</dbReference>
<dbReference type="Proteomes" id="UP000054270">
    <property type="component" value="Unassembled WGS sequence"/>
</dbReference>
<feature type="region of interest" description="Disordered" evidence="1">
    <location>
        <begin position="1"/>
        <end position="49"/>
    </location>
</feature>
<sequence>MHTRAPRRHPSYAAPHPPWARARVSAVAAPPARAAEPPPAVAPHTPPHGDPRALFSAARWCMYPPGRAGYARADRRPSILRAPRGASVYVRRGITLGRSSPPPVRPGARADCGAILFMLSLRPHLRGAARRGRLANKARAQAPVSPSNRSASGRSPSRCAWARRTSHLSPTARLNSPTVRPTSLAIHTTAPHPTHPPATTHHVSRRITLAPLPPSSSSSSSPSSCFAPLAARTQHAGRLDQSSTYTPSLPRSLGRQEQGSTAQALRNAHTAPHPTHHA</sequence>
<feature type="compositionally biased region" description="Low complexity" evidence="1">
    <location>
        <begin position="19"/>
        <end position="35"/>
    </location>
</feature>
<accession>A0A0D2N9H5</accession>
<feature type="compositionally biased region" description="Low complexity" evidence="1">
    <location>
        <begin position="215"/>
        <end position="224"/>
    </location>
</feature>
<reference evidence="3" key="1">
    <citation type="submission" date="2014-04" db="EMBL/GenBank/DDBJ databases">
        <title>Evolutionary Origins and Diversification of the Mycorrhizal Mutualists.</title>
        <authorList>
            <consortium name="DOE Joint Genome Institute"/>
            <consortium name="Mycorrhizal Genomics Consortium"/>
            <person name="Kohler A."/>
            <person name="Kuo A."/>
            <person name="Nagy L.G."/>
            <person name="Floudas D."/>
            <person name="Copeland A."/>
            <person name="Barry K.W."/>
            <person name="Cichocki N."/>
            <person name="Veneault-Fourrey C."/>
            <person name="LaButti K."/>
            <person name="Lindquist E.A."/>
            <person name="Lipzen A."/>
            <person name="Lundell T."/>
            <person name="Morin E."/>
            <person name="Murat C."/>
            <person name="Riley R."/>
            <person name="Ohm R."/>
            <person name="Sun H."/>
            <person name="Tunlid A."/>
            <person name="Henrissat B."/>
            <person name="Grigoriev I.V."/>
            <person name="Hibbett D.S."/>
            <person name="Martin F."/>
        </authorList>
    </citation>
    <scope>NUCLEOTIDE SEQUENCE [LARGE SCALE GENOMIC DNA]</scope>
    <source>
        <strain evidence="3">FD-334 SS-4</strain>
    </source>
</reference>
<feature type="compositionally biased region" description="Polar residues" evidence="1">
    <location>
        <begin position="167"/>
        <end position="179"/>
    </location>
</feature>
<proteinExistence type="predicted"/>
<evidence type="ECO:0000313" key="2">
    <source>
        <dbReference type="EMBL" id="KJA15754.1"/>
    </source>
</evidence>
<keyword evidence="3" id="KW-1185">Reference proteome</keyword>
<feature type="region of interest" description="Disordered" evidence="1">
    <location>
        <begin position="130"/>
        <end position="179"/>
    </location>
</feature>
<feature type="compositionally biased region" description="Pro residues" evidence="1">
    <location>
        <begin position="36"/>
        <end position="48"/>
    </location>
</feature>
<feature type="region of interest" description="Disordered" evidence="1">
    <location>
        <begin position="209"/>
        <end position="278"/>
    </location>
</feature>
<gene>
    <name evidence="2" type="ORF">HYPSUDRAFT_207609</name>
</gene>
<evidence type="ECO:0000313" key="3">
    <source>
        <dbReference type="Proteomes" id="UP000054270"/>
    </source>
</evidence>
<feature type="compositionally biased region" description="Basic residues" evidence="1">
    <location>
        <begin position="1"/>
        <end position="10"/>
    </location>
</feature>
<protein>
    <submittedName>
        <fullName evidence="2">Uncharacterized protein</fullName>
    </submittedName>
</protein>